<organism evidence="1 2">
    <name type="scientific">Senna tora</name>
    <dbReference type="NCBI Taxonomy" id="362788"/>
    <lineage>
        <taxon>Eukaryota</taxon>
        <taxon>Viridiplantae</taxon>
        <taxon>Streptophyta</taxon>
        <taxon>Embryophyta</taxon>
        <taxon>Tracheophyta</taxon>
        <taxon>Spermatophyta</taxon>
        <taxon>Magnoliopsida</taxon>
        <taxon>eudicotyledons</taxon>
        <taxon>Gunneridae</taxon>
        <taxon>Pentapetalae</taxon>
        <taxon>rosids</taxon>
        <taxon>fabids</taxon>
        <taxon>Fabales</taxon>
        <taxon>Fabaceae</taxon>
        <taxon>Caesalpinioideae</taxon>
        <taxon>Cassia clade</taxon>
        <taxon>Senna</taxon>
    </lineage>
</organism>
<reference evidence="1" key="1">
    <citation type="submission" date="2020-09" db="EMBL/GenBank/DDBJ databases">
        <title>Genome-Enabled Discovery of Anthraquinone Biosynthesis in Senna tora.</title>
        <authorList>
            <person name="Kang S.-H."/>
            <person name="Pandey R.P."/>
            <person name="Lee C.-M."/>
            <person name="Sim J.-S."/>
            <person name="Jeong J.-T."/>
            <person name="Choi B.-S."/>
            <person name="Jung M."/>
            <person name="Ginzburg D."/>
            <person name="Zhao K."/>
            <person name="Won S.Y."/>
            <person name="Oh T.-J."/>
            <person name="Yu Y."/>
            <person name="Kim N.-H."/>
            <person name="Lee O.R."/>
            <person name="Lee T.-H."/>
            <person name="Bashyal P."/>
            <person name="Kim T.-S."/>
            <person name="Lee W.-H."/>
            <person name="Kawkins C."/>
            <person name="Kim C.-K."/>
            <person name="Kim J.S."/>
            <person name="Ahn B.O."/>
            <person name="Rhee S.Y."/>
            <person name="Sohng J.K."/>
        </authorList>
    </citation>
    <scope>NUCLEOTIDE SEQUENCE</scope>
    <source>
        <tissue evidence="1">Leaf</tissue>
    </source>
</reference>
<name>A0A834SJ74_9FABA</name>
<protein>
    <submittedName>
        <fullName evidence="1">Uncharacterized protein</fullName>
    </submittedName>
</protein>
<dbReference type="EMBL" id="JAAIUW010000013">
    <property type="protein sequence ID" value="KAF7803398.1"/>
    <property type="molecule type" value="Genomic_DNA"/>
</dbReference>
<dbReference type="Proteomes" id="UP000634136">
    <property type="component" value="Unassembled WGS sequence"/>
</dbReference>
<accession>A0A834SJ74</accession>
<sequence length="202" mass="22142">MVGLANSAASVVEAREGAAETPRLLRGCCLPSLCHVSAFHRTLVMSTFCTRPYASFFLPSARPTTSYLLSLFSSPSRGSFSVCLFISYHKSITIGSAPAPVTEGIPVVSPSTSLTKFAIPRRRKWGTRVDPPMVGSGPLLETCQKELDLSLSHQTLSATANHGPRKINMFYYYCHIPPPPFTFYPFIKLYSKEMSGSAIELR</sequence>
<dbReference type="AlphaFoldDB" id="A0A834SJ74"/>
<proteinExistence type="predicted"/>
<keyword evidence="2" id="KW-1185">Reference proteome</keyword>
<evidence type="ECO:0000313" key="2">
    <source>
        <dbReference type="Proteomes" id="UP000634136"/>
    </source>
</evidence>
<comment type="caution">
    <text evidence="1">The sequence shown here is derived from an EMBL/GenBank/DDBJ whole genome shotgun (WGS) entry which is preliminary data.</text>
</comment>
<evidence type="ECO:0000313" key="1">
    <source>
        <dbReference type="EMBL" id="KAF7803398.1"/>
    </source>
</evidence>
<gene>
    <name evidence="1" type="ORF">G2W53_042509</name>
</gene>